<dbReference type="OrthoDB" id="329481at2"/>
<dbReference type="Gene3D" id="1.10.357.10">
    <property type="entry name" value="Tetracycline Repressor, domain 2"/>
    <property type="match status" value="1"/>
</dbReference>
<comment type="caution">
    <text evidence="7">The sequence shown here is derived from an EMBL/GenBank/DDBJ whole genome shotgun (WGS) entry which is preliminary data.</text>
</comment>
<dbReference type="PANTHER" id="PTHR30055">
    <property type="entry name" value="HTH-TYPE TRANSCRIPTIONAL REGULATOR RUTR"/>
    <property type="match status" value="1"/>
</dbReference>
<dbReference type="InterPro" id="IPR003012">
    <property type="entry name" value="Tet_transcr_reg_TetR"/>
</dbReference>
<dbReference type="GO" id="GO:0046677">
    <property type="term" value="P:response to antibiotic"/>
    <property type="evidence" value="ECO:0007669"/>
    <property type="project" value="InterPro"/>
</dbReference>
<dbReference type="SUPFAM" id="SSF46689">
    <property type="entry name" value="Homeodomain-like"/>
    <property type="match status" value="1"/>
</dbReference>
<keyword evidence="4" id="KW-0804">Transcription</keyword>
<accession>A0A7K0DF44</accession>
<dbReference type="Pfam" id="PF02909">
    <property type="entry name" value="TetR_C_1"/>
    <property type="match status" value="1"/>
</dbReference>
<dbReference type="PRINTS" id="PR00400">
    <property type="entry name" value="TETREPRESSOR"/>
</dbReference>
<keyword evidence="2" id="KW-0805">Transcription regulation</keyword>
<evidence type="ECO:0000256" key="5">
    <source>
        <dbReference type="PROSITE-ProRule" id="PRU00335"/>
    </source>
</evidence>
<keyword evidence="1" id="KW-0678">Repressor</keyword>
<reference evidence="7 8" key="1">
    <citation type="submission" date="2019-10" db="EMBL/GenBank/DDBJ databases">
        <title>Nocardia macrotermitis sp. nov. and Nocardia aurantia sp. nov., isolated from the gut of fungus growing-termite Macrotermes natalensis.</title>
        <authorList>
            <person name="Benndorf R."/>
            <person name="Schwitalla J."/>
            <person name="Martin K."/>
            <person name="De Beer W."/>
            <person name="Kaster A.-K."/>
            <person name="Vollmers J."/>
            <person name="Poulsen M."/>
            <person name="Beemelmanns C."/>
        </authorList>
    </citation>
    <scope>NUCLEOTIDE SEQUENCE [LARGE SCALE GENOMIC DNA]</scope>
    <source>
        <strain evidence="7 8">RB20</strain>
    </source>
</reference>
<keyword evidence="8" id="KW-1185">Reference proteome</keyword>
<dbReference type="PANTHER" id="PTHR30055:SF151">
    <property type="entry name" value="TRANSCRIPTIONAL REGULATORY PROTEIN"/>
    <property type="match status" value="1"/>
</dbReference>
<dbReference type="Pfam" id="PF00440">
    <property type="entry name" value="TetR_N"/>
    <property type="match status" value="1"/>
</dbReference>
<gene>
    <name evidence="7" type="primary">tetR_11</name>
    <name evidence="7" type="ORF">NRB20_74620</name>
</gene>
<dbReference type="SUPFAM" id="SSF48498">
    <property type="entry name" value="Tetracyclin repressor-like, C-terminal domain"/>
    <property type="match status" value="1"/>
</dbReference>
<protein>
    <submittedName>
        <fullName evidence="7">Tetracycline repressor protein</fullName>
    </submittedName>
</protein>
<evidence type="ECO:0000313" key="8">
    <source>
        <dbReference type="Proteomes" id="UP000438448"/>
    </source>
</evidence>
<evidence type="ECO:0000313" key="7">
    <source>
        <dbReference type="EMBL" id="MQY24327.1"/>
    </source>
</evidence>
<dbReference type="PROSITE" id="PS50977">
    <property type="entry name" value="HTH_TETR_2"/>
    <property type="match status" value="1"/>
</dbReference>
<evidence type="ECO:0000256" key="2">
    <source>
        <dbReference type="ARBA" id="ARBA00023015"/>
    </source>
</evidence>
<dbReference type="GO" id="GO:0045892">
    <property type="term" value="P:negative regulation of DNA-templated transcription"/>
    <property type="evidence" value="ECO:0007669"/>
    <property type="project" value="InterPro"/>
</dbReference>
<dbReference type="AlphaFoldDB" id="A0A7K0DF44"/>
<dbReference type="RefSeq" id="WP_153416062.1">
    <property type="nucleotide sequence ID" value="NZ_WEGK01000032.1"/>
</dbReference>
<feature type="DNA-binding region" description="H-T-H motif" evidence="5">
    <location>
        <begin position="25"/>
        <end position="44"/>
    </location>
</feature>
<dbReference type="GO" id="GO:0003700">
    <property type="term" value="F:DNA-binding transcription factor activity"/>
    <property type="evidence" value="ECO:0007669"/>
    <property type="project" value="TreeGrafter"/>
</dbReference>
<dbReference type="InterPro" id="IPR001647">
    <property type="entry name" value="HTH_TetR"/>
</dbReference>
<feature type="domain" description="HTH tetR-type" evidence="6">
    <location>
        <begin position="3"/>
        <end position="62"/>
    </location>
</feature>
<evidence type="ECO:0000256" key="4">
    <source>
        <dbReference type="ARBA" id="ARBA00023163"/>
    </source>
</evidence>
<dbReference type="InterPro" id="IPR009057">
    <property type="entry name" value="Homeodomain-like_sf"/>
</dbReference>
<proteinExistence type="predicted"/>
<sequence length="209" mass="22689">MTQLTATEILDAAVELLDRGPAALTMRALADRLEVTSAALYYWFPSKAHLMDAIAAHVAARIVAGESETGSWKVRLKALAVAIREAAVDHPQTFNWVFTNYASQPPLAKIDEAMVAVLLNAGFTARQALLAKGSVLRFVVGDLGLTQKTEGDTDTSDLDPVQYPHLSSLCADDAAIPPKDYLDFGLDRIIDGIAAERRRRMRRPTEAVG</sequence>
<name>A0A7K0DF44_9NOCA</name>
<evidence type="ECO:0000259" key="6">
    <source>
        <dbReference type="PROSITE" id="PS50977"/>
    </source>
</evidence>
<dbReference type="Gene3D" id="1.10.10.60">
    <property type="entry name" value="Homeodomain-like"/>
    <property type="match status" value="1"/>
</dbReference>
<evidence type="ECO:0000256" key="3">
    <source>
        <dbReference type="ARBA" id="ARBA00023125"/>
    </source>
</evidence>
<evidence type="ECO:0000256" key="1">
    <source>
        <dbReference type="ARBA" id="ARBA00022491"/>
    </source>
</evidence>
<dbReference type="InterPro" id="IPR004111">
    <property type="entry name" value="Repressor_TetR_C"/>
</dbReference>
<keyword evidence="3 5" id="KW-0238">DNA-binding</keyword>
<dbReference type="Proteomes" id="UP000438448">
    <property type="component" value="Unassembled WGS sequence"/>
</dbReference>
<dbReference type="GO" id="GO:0000976">
    <property type="term" value="F:transcription cis-regulatory region binding"/>
    <property type="evidence" value="ECO:0007669"/>
    <property type="project" value="TreeGrafter"/>
</dbReference>
<organism evidence="7 8">
    <name type="scientific">Nocardia macrotermitis</name>
    <dbReference type="NCBI Taxonomy" id="2585198"/>
    <lineage>
        <taxon>Bacteria</taxon>
        <taxon>Bacillati</taxon>
        <taxon>Actinomycetota</taxon>
        <taxon>Actinomycetes</taxon>
        <taxon>Mycobacteriales</taxon>
        <taxon>Nocardiaceae</taxon>
        <taxon>Nocardia</taxon>
    </lineage>
</organism>
<dbReference type="EMBL" id="WEGK01000032">
    <property type="protein sequence ID" value="MQY24327.1"/>
    <property type="molecule type" value="Genomic_DNA"/>
</dbReference>
<dbReference type="InterPro" id="IPR050109">
    <property type="entry name" value="HTH-type_TetR-like_transc_reg"/>
</dbReference>
<dbReference type="InterPro" id="IPR036271">
    <property type="entry name" value="Tet_transcr_reg_TetR-rel_C_sf"/>
</dbReference>